<evidence type="ECO:0000313" key="1">
    <source>
        <dbReference type="EMBL" id="KAK9943426.1"/>
    </source>
</evidence>
<dbReference type="Proteomes" id="UP001457282">
    <property type="component" value="Unassembled WGS sequence"/>
</dbReference>
<dbReference type="AlphaFoldDB" id="A0AAW1Y2E9"/>
<keyword evidence="2" id="KW-1185">Reference proteome</keyword>
<proteinExistence type="predicted"/>
<protein>
    <submittedName>
        <fullName evidence="1">Uncharacterized protein</fullName>
    </submittedName>
</protein>
<evidence type="ECO:0000313" key="2">
    <source>
        <dbReference type="Proteomes" id="UP001457282"/>
    </source>
</evidence>
<dbReference type="EMBL" id="JBEDUW010000002">
    <property type="protein sequence ID" value="KAK9943426.1"/>
    <property type="molecule type" value="Genomic_DNA"/>
</dbReference>
<gene>
    <name evidence="1" type="ORF">M0R45_009033</name>
</gene>
<organism evidence="1 2">
    <name type="scientific">Rubus argutus</name>
    <name type="common">Southern blackberry</name>
    <dbReference type="NCBI Taxonomy" id="59490"/>
    <lineage>
        <taxon>Eukaryota</taxon>
        <taxon>Viridiplantae</taxon>
        <taxon>Streptophyta</taxon>
        <taxon>Embryophyta</taxon>
        <taxon>Tracheophyta</taxon>
        <taxon>Spermatophyta</taxon>
        <taxon>Magnoliopsida</taxon>
        <taxon>eudicotyledons</taxon>
        <taxon>Gunneridae</taxon>
        <taxon>Pentapetalae</taxon>
        <taxon>rosids</taxon>
        <taxon>fabids</taxon>
        <taxon>Rosales</taxon>
        <taxon>Rosaceae</taxon>
        <taxon>Rosoideae</taxon>
        <taxon>Rosoideae incertae sedis</taxon>
        <taxon>Rubus</taxon>
    </lineage>
</organism>
<comment type="caution">
    <text evidence="1">The sequence shown here is derived from an EMBL/GenBank/DDBJ whole genome shotgun (WGS) entry which is preliminary data.</text>
</comment>
<accession>A0AAW1Y2E9</accession>
<reference evidence="1 2" key="1">
    <citation type="journal article" date="2023" name="G3 (Bethesda)">
        <title>A chromosome-length genome assembly and annotation of blackberry (Rubus argutus, cv. 'Hillquist').</title>
        <authorList>
            <person name="Bruna T."/>
            <person name="Aryal R."/>
            <person name="Dudchenko O."/>
            <person name="Sargent D.J."/>
            <person name="Mead D."/>
            <person name="Buti M."/>
            <person name="Cavallini A."/>
            <person name="Hytonen T."/>
            <person name="Andres J."/>
            <person name="Pham M."/>
            <person name="Weisz D."/>
            <person name="Mascagni F."/>
            <person name="Usai G."/>
            <person name="Natali L."/>
            <person name="Bassil N."/>
            <person name="Fernandez G.E."/>
            <person name="Lomsadze A."/>
            <person name="Armour M."/>
            <person name="Olukolu B."/>
            <person name="Poorten T."/>
            <person name="Britton C."/>
            <person name="Davik J."/>
            <person name="Ashrafi H."/>
            <person name="Aiden E.L."/>
            <person name="Borodovsky M."/>
            <person name="Worthington M."/>
        </authorList>
    </citation>
    <scope>NUCLEOTIDE SEQUENCE [LARGE SCALE GENOMIC DNA]</scope>
    <source>
        <strain evidence="1">PI 553951</strain>
    </source>
</reference>
<sequence length="107" mass="12435">MAGLGVATPRSSWEFGPRFCDQKLTQAGLGARDAEAAALWLRTTRITAVQWAEEEQRRWRCGLGMADWDRRRHGRCNRDRWVDEFLLFPCHGEVVEMMKGKLTAWLR</sequence>
<name>A0AAW1Y2E9_RUBAR</name>